<reference evidence="1" key="1">
    <citation type="submission" date="2023-11" db="EMBL/GenBank/DDBJ databases">
        <authorList>
            <person name="Poullet M."/>
        </authorList>
    </citation>
    <scope>NUCLEOTIDE SEQUENCE</scope>
    <source>
        <strain evidence="1">E1834</strain>
    </source>
</reference>
<dbReference type="EMBL" id="CAVMJV010000011">
    <property type="protein sequence ID" value="CAK5043667.1"/>
    <property type="molecule type" value="Genomic_DNA"/>
</dbReference>
<evidence type="ECO:0000313" key="2">
    <source>
        <dbReference type="Proteomes" id="UP001497535"/>
    </source>
</evidence>
<proteinExistence type="predicted"/>
<name>A0ACB0YER7_MELEN</name>
<keyword evidence="2" id="KW-1185">Reference proteome</keyword>
<gene>
    <name evidence="1" type="ORF">MENTE1834_LOCUS11206</name>
</gene>
<dbReference type="Proteomes" id="UP001497535">
    <property type="component" value="Unassembled WGS sequence"/>
</dbReference>
<comment type="caution">
    <text evidence="1">The sequence shown here is derived from an EMBL/GenBank/DDBJ whole genome shotgun (WGS) entry which is preliminary data.</text>
</comment>
<organism evidence="1 2">
    <name type="scientific">Meloidogyne enterolobii</name>
    <name type="common">Root-knot nematode worm</name>
    <name type="synonym">Meloidogyne mayaguensis</name>
    <dbReference type="NCBI Taxonomy" id="390850"/>
    <lineage>
        <taxon>Eukaryota</taxon>
        <taxon>Metazoa</taxon>
        <taxon>Ecdysozoa</taxon>
        <taxon>Nematoda</taxon>
        <taxon>Chromadorea</taxon>
        <taxon>Rhabditida</taxon>
        <taxon>Tylenchina</taxon>
        <taxon>Tylenchomorpha</taxon>
        <taxon>Tylenchoidea</taxon>
        <taxon>Meloidogynidae</taxon>
        <taxon>Meloidogyninae</taxon>
        <taxon>Meloidogyne</taxon>
    </lineage>
</organism>
<accession>A0ACB0YER7</accession>
<protein>
    <submittedName>
        <fullName evidence="1">Uncharacterized protein</fullName>
    </submittedName>
</protein>
<sequence length="89" mass="9956">MTKLIVVHGIIFGFWGQLSLPPSTIQFQCPPRPNHGTEGRPILLRANHFKVTNSGGYVHFYAVEIQLVFFFNCSGLEVGDFCEKGSKDD</sequence>
<evidence type="ECO:0000313" key="1">
    <source>
        <dbReference type="EMBL" id="CAK5043667.1"/>
    </source>
</evidence>